<dbReference type="SUPFAM" id="SSF51735">
    <property type="entry name" value="NAD(P)-binding Rossmann-fold domains"/>
    <property type="match status" value="1"/>
</dbReference>
<comment type="similarity">
    <text evidence="1">Belongs to the short-chain dehydrogenases/reductases (SDR) family.</text>
</comment>
<dbReference type="Gene3D" id="3.40.50.720">
    <property type="entry name" value="NAD(P)-binding Rossmann-like Domain"/>
    <property type="match status" value="1"/>
</dbReference>
<dbReference type="PANTHER" id="PTHR24320:SF148">
    <property type="entry name" value="NAD(P)-BINDING ROSSMANN-FOLD SUPERFAMILY PROTEIN"/>
    <property type="match status" value="1"/>
</dbReference>
<evidence type="ECO:0000256" key="1">
    <source>
        <dbReference type="ARBA" id="ARBA00006484"/>
    </source>
</evidence>
<dbReference type="EMBL" id="FNMZ01000001">
    <property type="protein sequence ID" value="SDW08104.1"/>
    <property type="molecule type" value="Genomic_DNA"/>
</dbReference>
<feature type="region of interest" description="Disordered" evidence="3">
    <location>
        <begin position="172"/>
        <end position="191"/>
    </location>
</feature>
<dbReference type="Pfam" id="PF00106">
    <property type="entry name" value="adh_short"/>
    <property type="match status" value="1"/>
</dbReference>
<evidence type="ECO:0000256" key="2">
    <source>
        <dbReference type="ARBA" id="ARBA00023002"/>
    </source>
</evidence>
<evidence type="ECO:0000313" key="5">
    <source>
        <dbReference type="Proteomes" id="UP000199118"/>
    </source>
</evidence>
<dbReference type="AlphaFoldDB" id="A0A1H2QN70"/>
<keyword evidence="2" id="KW-0560">Oxidoreductase</keyword>
<name>A0A1H2QN70_9RHOB</name>
<evidence type="ECO:0000256" key="3">
    <source>
        <dbReference type="SAM" id="MobiDB-lite"/>
    </source>
</evidence>
<dbReference type="InterPro" id="IPR002347">
    <property type="entry name" value="SDR_fam"/>
</dbReference>
<accession>A0A1H2QN70</accession>
<dbReference type="STRING" id="356660.SAMN05444336_10191"/>
<dbReference type="PANTHER" id="PTHR24320">
    <property type="entry name" value="RETINOL DEHYDROGENASE"/>
    <property type="match status" value="1"/>
</dbReference>
<dbReference type="InterPro" id="IPR036291">
    <property type="entry name" value="NAD(P)-bd_dom_sf"/>
</dbReference>
<organism evidence="4 5">
    <name type="scientific">Albimonas donghaensis</name>
    <dbReference type="NCBI Taxonomy" id="356660"/>
    <lineage>
        <taxon>Bacteria</taxon>
        <taxon>Pseudomonadati</taxon>
        <taxon>Pseudomonadota</taxon>
        <taxon>Alphaproteobacteria</taxon>
        <taxon>Rhodobacterales</taxon>
        <taxon>Paracoccaceae</taxon>
        <taxon>Albimonas</taxon>
    </lineage>
</organism>
<evidence type="ECO:0000313" key="4">
    <source>
        <dbReference type="EMBL" id="SDW08104.1"/>
    </source>
</evidence>
<feature type="region of interest" description="Disordered" evidence="3">
    <location>
        <begin position="324"/>
        <end position="347"/>
    </location>
</feature>
<dbReference type="RefSeq" id="WP_092679187.1">
    <property type="nucleotide sequence ID" value="NZ_FNMZ01000001.1"/>
</dbReference>
<reference evidence="4 5" key="1">
    <citation type="submission" date="2016-10" db="EMBL/GenBank/DDBJ databases">
        <authorList>
            <person name="de Groot N.N."/>
        </authorList>
    </citation>
    <scope>NUCLEOTIDE SEQUENCE [LARGE SCALE GENOMIC DNA]</scope>
    <source>
        <strain evidence="4 5">DSM 17890</strain>
    </source>
</reference>
<sequence length="347" mass="35551">MTCLHVLTGATSGLGLAAARRLAERTGDRILVGARAPDRAVALRAAVPADRLEILPLDTGSRRSVHAFVAEARARVRAGESGRGDVASVLCIAGAQALGPQEFTEDGIDAVFAANALGHVALVDGLRDLLAPGAAVVTTGSGTHDPANRLAARAGFRGAVYRDARAAALGRDSAGDDRAGDDEMGEEDGGRDALGRALDRYATSKLCAIYHAAAASGEPGFAGARLACFDPGLMPGTGLARDRGPTLRFAWRRVMPLLRHAVEGVSSAERSARALVDGLVLGGMTFASGDCVEFTGRPAPISAQAADRAAAARFLAEARTLWPAPPAMEAGPPSASPLPSAPRLRTG</sequence>
<proteinExistence type="inferred from homology"/>
<keyword evidence="5" id="KW-1185">Reference proteome</keyword>
<dbReference type="GO" id="GO:0016491">
    <property type="term" value="F:oxidoreductase activity"/>
    <property type="evidence" value="ECO:0007669"/>
    <property type="project" value="UniProtKB-KW"/>
</dbReference>
<protein>
    <submittedName>
        <fullName evidence="4">Protochlorophyllide reductase</fullName>
    </submittedName>
</protein>
<gene>
    <name evidence="4" type="ORF">SAMN05444336_10191</name>
</gene>
<dbReference type="Proteomes" id="UP000199118">
    <property type="component" value="Unassembled WGS sequence"/>
</dbReference>
<dbReference type="OrthoDB" id="9785826at2"/>